<proteinExistence type="predicted"/>
<name>A0ACB9LMC3_9MYRT</name>
<dbReference type="Proteomes" id="UP001057402">
    <property type="component" value="Chromosome 11"/>
</dbReference>
<organism evidence="1 2">
    <name type="scientific">Melastoma candidum</name>
    <dbReference type="NCBI Taxonomy" id="119954"/>
    <lineage>
        <taxon>Eukaryota</taxon>
        <taxon>Viridiplantae</taxon>
        <taxon>Streptophyta</taxon>
        <taxon>Embryophyta</taxon>
        <taxon>Tracheophyta</taxon>
        <taxon>Spermatophyta</taxon>
        <taxon>Magnoliopsida</taxon>
        <taxon>eudicotyledons</taxon>
        <taxon>Gunneridae</taxon>
        <taxon>Pentapetalae</taxon>
        <taxon>rosids</taxon>
        <taxon>malvids</taxon>
        <taxon>Myrtales</taxon>
        <taxon>Melastomataceae</taxon>
        <taxon>Melastomatoideae</taxon>
        <taxon>Melastomateae</taxon>
        <taxon>Melastoma</taxon>
    </lineage>
</organism>
<evidence type="ECO:0000313" key="2">
    <source>
        <dbReference type="Proteomes" id="UP001057402"/>
    </source>
</evidence>
<comment type="caution">
    <text evidence="1">The sequence shown here is derived from an EMBL/GenBank/DDBJ whole genome shotgun (WGS) entry which is preliminary data.</text>
</comment>
<evidence type="ECO:0000313" key="1">
    <source>
        <dbReference type="EMBL" id="KAI4312640.1"/>
    </source>
</evidence>
<sequence length="378" mass="41861">MLTGQSSISFSLSPTARSTRPPILHAFEVYKVLDLSNPMTAAGDFDAINHVRRMYGLQTKEDWLGDPCSPSTFMWSELNCSNDGDPGIISLDLSNYQLTGPVPDFFARMKSLKALYLSGNNLDGSIPQDLMKKKADGTQLLRKTDRNKTESYCSDRLLNVGNRCGGLVVSSGSTPKIFTHSELQSMTSNFHTIIGRGSFGKVYFGRLEDGTRVAVNVLSPTSKQGCKEFQAEAKLLKVVHHRNLVTLIGYRDDPEHMAFVYEYMSNGNLREHLSDRLYILSWPERLQIATGAAQGSTFLSLCNTKQNHGFKLTFHLAYEGLEYLHSGCTPSIIHRDFKTANILLDENIRAKISDLGLSRAFATLHDTHISTTPGGTPG</sequence>
<protein>
    <submittedName>
        <fullName evidence="1">Uncharacterized protein</fullName>
    </submittedName>
</protein>
<accession>A0ACB9LMC3</accession>
<reference evidence="2" key="1">
    <citation type="journal article" date="2023" name="Front. Plant Sci.">
        <title>Chromosomal-level genome assembly of Melastoma candidum provides insights into trichome evolution.</title>
        <authorList>
            <person name="Zhong Y."/>
            <person name="Wu W."/>
            <person name="Sun C."/>
            <person name="Zou P."/>
            <person name="Liu Y."/>
            <person name="Dai S."/>
            <person name="Zhou R."/>
        </authorList>
    </citation>
    <scope>NUCLEOTIDE SEQUENCE [LARGE SCALE GENOMIC DNA]</scope>
</reference>
<keyword evidence="2" id="KW-1185">Reference proteome</keyword>
<gene>
    <name evidence="1" type="ORF">MLD38_037442</name>
</gene>
<dbReference type="EMBL" id="CM042890">
    <property type="protein sequence ID" value="KAI4312640.1"/>
    <property type="molecule type" value="Genomic_DNA"/>
</dbReference>